<organism evidence="1">
    <name type="scientific">viral metagenome</name>
    <dbReference type="NCBI Taxonomy" id="1070528"/>
    <lineage>
        <taxon>unclassified sequences</taxon>
        <taxon>metagenomes</taxon>
        <taxon>organismal metagenomes</taxon>
    </lineage>
</organism>
<dbReference type="EMBL" id="MN741000">
    <property type="protein sequence ID" value="QHU22196.1"/>
    <property type="molecule type" value="Genomic_DNA"/>
</dbReference>
<dbReference type="InterPro" id="IPR029063">
    <property type="entry name" value="SAM-dependent_MTases_sf"/>
</dbReference>
<dbReference type="AlphaFoldDB" id="A0A6C0KYI9"/>
<sequence length="219" mass="25478">MDLEYLINHTKTAIKNAYDNFSSLPESVLEMEGMSGKKTRHLYNNICNIDNKVYLEIGTWKGSSFISSMYSNRGVYGYCIDNWSQFNGPKDIFLNNIAKYLPAAEQNIKIINKDSWLITENDITKPIDIYLYDGAHTYDDQKKAITYYHNYFSKYIIIMVDDWYCDHVDVKRGTLDGIKEMKLKVHFMHETPLVQPDARNGTDPFWNGCGIFVCERTDI</sequence>
<dbReference type="Gene3D" id="3.40.50.150">
    <property type="entry name" value="Vaccinia Virus protein VP39"/>
    <property type="match status" value="1"/>
</dbReference>
<accession>A0A6C0KYI9</accession>
<reference evidence="1" key="1">
    <citation type="journal article" date="2020" name="Nature">
        <title>Giant virus diversity and host interactions through global metagenomics.</title>
        <authorList>
            <person name="Schulz F."/>
            <person name="Roux S."/>
            <person name="Paez-Espino D."/>
            <person name="Jungbluth S."/>
            <person name="Walsh D.A."/>
            <person name="Denef V.J."/>
            <person name="McMahon K.D."/>
            <person name="Konstantinidis K.T."/>
            <person name="Eloe-Fadrosh E.A."/>
            <person name="Kyrpides N.C."/>
            <person name="Woyke T."/>
        </authorList>
    </citation>
    <scope>NUCLEOTIDE SEQUENCE</scope>
    <source>
        <strain evidence="1">GVMAG-S-3300013286-35</strain>
    </source>
</reference>
<protein>
    <recommendedName>
        <fullName evidence="2">Methyltransferase</fullName>
    </recommendedName>
</protein>
<evidence type="ECO:0008006" key="2">
    <source>
        <dbReference type="Google" id="ProtNLM"/>
    </source>
</evidence>
<evidence type="ECO:0000313" key="1">
    <source>
        <dbReference type="EMBL" id="QHU22196.1"/>
    </source>
</evidence>
<proteinExistence type="predicted"/>
<dbReference type="Pfam" id="PF13578">
    <property type="entry name" value="Methyltransf_24"/>
    <property type="match status" value="1"/>
</dbReference>
<name>A0A6C0KYI9_9ZZZZ</name>